<dbReference type="STRING" id="930.GCA_002079865_00447"/>
<dbReference type="AlphaFoldDB" id="A0A1C2HUY9"/>
<name>A0A1C2HUY9_ACITH</name>
<dbReference type="Gene3D" id="3.90.1530.30">
    <property type="match status" value="1"/>
</dbReference>
<organism evidence="2 3">
    <name type="scientific">Acidithiobacillus thiooxidans</name>
    <name type="common">Thiobacillus thiooxidans</name>
    <dbReference type="NCBI Taxonomy" id="930"/>
    <lineage>
        <taxon>Bacteria</taxon>
        <taxon>Pseudomonadati</taxon>
        <taxon>Pseudomonadota</taxon>
        <taxon>Acidithiobacillia</taxon>
        <taxon>Acidithiobacillales</taxon>
        <taxon>Acidithiobacillaceae</taxon>
        <taxon>Acidithiobacillus</taxon>
    </lineage>
</organism>
<evidence type="ECO:0000313" key="3">
    <source>
        <dbReference type="Proteomes" id="UP000094893"/>
    </source>
</evidence>
<proteinExistence type="predicted"/>
<evidence type="ECO:0000259" key="1">
    <source>
        <dbReference type="Pfam" id="PF02195"/>
    </source>
</evidence>
<evidence type="ECO:0000313" key="2">
    <source>
        <dbReference type="EMBL" id="OCX67520.1"/>
    </source>
</evidence>
<protein>
    <recommendedName>
        <fullName evidence="1">ParB-like N-terminal domain-containing protein</fullName>
    </recommendedName>
</protein>
<dbReference type="PANTHER" id="PTHR33375:SF1">
    <property type="entry name" value="CHROMOSOME-PARTITIONING PROTEIN PARB-RELATED"/>
    <property type="match status" value="1"/>
</dbReference>
<accession>A0A1C2HUY9</accession>
<dbReference type="InterPro" id="IPR036086">
    <property type="entry name" value="ParB/Sulfiredoxin_sf"/>
</dbReference>
<dbReference type="SUPFAM" id="SSF109709">
    <property type="entry name" value="KorB DNA-binding domain-like"/>
    <property type="match status" value="1"/>
</dbReference>
<dbReference type="SUPFAM" id="SSF110849">
    <property type="entry name" value="ParB/Sulfiredoxin"/>
    <property type="match status" value="1"/>
</dbReference>
<dbReference type="PANTHER" id="PTHR33375">
    <property type="entry name" value="CHROMOSOME-PARTITIONING PROTEIN PARB-RELATED"/>
    <property type="match status" value="1"/>
</dbReference>
<dbReference type="Proteomes" id="UP000094893">
    <property type="component" value="Unassembled WGS sequence"/>
</dbReference>
<dbReference type="GO" id="GO:0005694">
    <property type="term" value="C:chromosome"/>
    <property type="evidence" value="ECO:0007669"/>
    <property type="project" value="TreeGrafter"/>
</dbReference>
<dbReference type="GO" id="GO:0007059">
    <property type="term" value="P:chromosome segregation"/>
    <property type="evidence" value="ECO:0007669"/>
    <property type="project" value="TreeGrafter"/>
</dbReference>
<dbReference type="Pfam" id="PF02195">
    <property type="entry name" value="ParB_N"/>
    <property type="match status" value="1"/>
</dbReference>
<dbReference type="EMBL" id="LWSA01000348">
    <property type="protein sequence ID" value="OCX67520.1"/>
    <property type="molecule type" value="Genomic_DNA"/>
</dbReference>
<dbReference type="Gene3D" id="1.10.10.2830">
    <property type="match status" value="1"/>
</dbReference>
<gene>
    <name evidence="2" type="ORF">A6P07_20030</name>
</gene>
<reference evidence="2 3" key="1">
    <citation type="journal article" date="2016" name="Int. J. Mol. Sci.">
        <title>Comparative genomics of the extreme acidophile Acidithiobacillus thiooxidans reveals intraspecific divergence and niche adaptation.</title>
        <authorList>
            <person name="Zhang X."/>
            <person name="Feng X."/>
            <person name="Tao J."/>
            <person name="Ma L."/>
            <person name="Xiao Y."/>
            <person name="Liang Y."/>
            <person name="Liu X."/>
            <person name="Yin H."/>
        </authorList>
    </citation>
    <scope>NUCLEOTIDE SEQUENCE [LARGE SCALE GENOMIC DNA]</scope>
    <source>
        <strain evidence="2 3">A02</strain>
    </source>
</reference>
<feature type="domain" description="ParB-like N-terminal" evidence="1">
    <location>
        <begin position="33"/>
        <end position="101"/>
    </location>
</feature>
<comment type="caution">
    <text evidence="2">The sequence shown here is derived from an EMBL/GenBank/DDBJ whole genome shotgun (WGS) entry which is preliminary data.</text>
</comment>
<dbReference type="RefSeq" id="WP_024894175.1">
    <property type="nucleotide sequence ID" value="NZ_JAWXYA010000001.1"/>
</dbReference>
<dbReference type="InterPro" id="IPR050336">
    <property type="entry name" value="Chromosome_partition/occlusion"/>
</dbReference>
<sequence>MVKTTFKNTLMCGVFVDDLPLHRIEIPDGKAPRNLVRSIREQGLIEPPVLLETHYGEQIFRVLAGIRRLQAIREINPEAHVVAIIRNDAQASPAVTITENLVRSRNYVSEIQAFRELHKQSLSDEDIQKQLGLYKRDVKKLAQLSNLSDKAEKALENGKIAPSAALVLAKLGKHQQDDFFAEHPESVSRYTLASVKDWRMQQLLPDSQLSFLADMPFN</sequence>
<dbReference type="InterPro" id="IPR003115">
    <property type="entry name" value="ParB_N"/>
</dbReference>